<organism evidence="2 3">
    <name type="scientific">Medusavirus stheno T3</name>
    <dbReference type="NCBI Taxonomy" id="3069717"/>
    <lineage>
        <taxon>Viruses</taxon>
        <taxon>Varidnaviria</taxon>
        <taxon>Bamfordvirae</taxon>
        <taxon>Nucleocytoviricota</taxon>
        <taxon>Megaviricetes</taxon>
        <taxon>Mamonoviridae</taxon>
        <taxon>Medusavirus</taxon>
        <taxon>Medusavirus sthenus</taxon>
    </lineage>
</organism>
<sequence length="324" mass="35605">MLHELPHELLILILEHSRSAGDVARIGLASFSLHRVISDHSVWRTVAMARLRALGLDKNKAISRWLPVVVEQKGWIWLCRALDHRPHDPTAPPDRIVIGRSQDHRGRTIIGEHAMSTGKPLGYALALIPEERSNANSWYVGGWTDLGGDGVALCGNATSTATGTFRQGLLEGPYTVSACVCPSPSLHPAAVSQYGYVQASRCRQGVIIGETVHTFCNGNRLEVDYPDQPHLPAIDRNVRFFGGPCYPDLVISGVAWTYVDEKGLSWMYPDPTASPAEFCRFRSCILENLHTACDPSAIAVARKVMDDAMQMLPPDFDQTQNISA</sequence>
<feature type="domain" description="F-box" evidence="1">
    <location>
        <begin position="1"/>
        <end position="46"/>
    </location>
</feature>
<dbReference type="KEGG" id="vg:80543633"/>
<evidence type="ECO:0000313" key="3">
    <source>
        <dbReference type="Proteomes" id="UP001162098"/>
    </source>
</evidence>
<keyword evidence="3" id="KW-1185">Reference proteome</keyword>
<dbReference type="SUPFAM" id="SSF81383">
    <property type="entry name" value="F-box domain"/>
    <property type="match status" value="1"/>
</dbReference>
<dbReference type="PROSITE" id="PS50181">
    <property type="entry name" value="FBOX"/>
    <property type="match status" value="1"/>
</dbReference>
<evidence type="ECO:0000313" key="2">
    <source>
        <dbReference type="EMBL" id="QPB44437.1"/>
    </source>
</evidence>
<dbReference type="InterPro" id="IPR001810">
    <property type="entry name" value="F-box_dom"/>
</dbReference>
<proteinExistence type="predicted"/>
<dbReference type="Pfam" id="PF12937">
    <property type="entry name" value="F-box-like"/>
    <property type="match status" value="1"/>
</dbReference>
<protein>
    <recommendedName>
        <fullName evidence="1">F-box domain-containing protein</fullName>
    </recommendedName>
</protein>
<dbReference type="InterPro" id="IPR036047">
    <property type="entry name" value="F-box-like_dom_sf"/>
</dbReference>
<dbReference type="EMBL" id="MW018138">
    <property type="protein sequence ID" value="QPB44437.1"/>
    <property type="molecule type" value="Genomic_DNA"/>
</dbReference>
<evidence type="ECO:0000259" key="1">
    <source>
        <dbReference type="PROSITE" id="PS50181"/>
    </source>
</evidence>
<accession>A0A7S8BEL9</accession>
<dbReference type="Proteomes" id="UP001162098">
    <property type="component" value="Segment"/>
</dbReference>
<reference evidence="2 3" key="1">
    <citation type="submission" date="2020-09" db="EMBL/GenBank/DDBJ databases">
        <authorList>
            <person name="Zhang R."/>
            <person name="Garcia K."/>
            <person name="Ogata H."/>
        </authorList>
    </citation>
    <scope>NUCLEOTIDE SEQUENCE [LARGE SCALE GENOMIC DNA]</scope>
    <source>
        <strain evidence="3">stheno</strain>
    </source>
</reference>
<name>A0A7S8BEL9_9VIRU</name>